<evidence type="ECO:0000313" key="2">
    <source>
        <dbReference type="Proteomes" id="UP001600039"/>
    </source>
</evidence>
<dbReference type="GO" id="GO:0004860">
    <property type="term" value="F:protein kinase inhibitor activity"/>
    <property type="evidence" value="ECO:0007669"/>
    <property type="project" value="UniProtKB-KW"/>
</dbReference>
<dbReference type="NCBIfam" id="TIGR00481">
    <property type="entry name" value="YbhB/YbcL family Raf kinase inhibitor-like protein"/>
    <property type="match status" value="1"/>
</dbReference>
<dbReference type="CDD" id="cd00865">
    <property type="entry name" value="PEBP_bact_arch"/>
    <property type="match status" value="1"/>
</dbReference>
<accession>A0ABW6HPX0</accession>
<dbReference type="PANTHER" id="PTHR30289:SF1">
    <property type="entry name" value="PEBP (PHOSPHATIDYLETHANOLAMINE-BINDING PROTEIN) FAMILY PROTEIN"/>
    <property type="match status" value="1"/>
</dbReference>
<dbReference type="SUPFAM" id="SSF49777">
    <property type="entry name" value="PEBP-like"/>
    <property type="match status" value="1"/>
</dbReference>
<dbReference type="Gene3D" id="3.90.280.10">
    <property type="entry name" value="PEBP-like"/>
    <property type="match status" value="1"/>
</dbReference>
<keyword evidence="1" id="KW-0649">Protein kinase inhibitor</keyword>
<dbReference type="RefSeq" id="WP_379858444.1">
    <property type="nucleotide sequence ID" value="NZ_JBHZQA010000008.1"/>
</dbReference>
<gene>
    <name evidence="1" type="ORF">ACFX5D_12110</name>
</gene>
<dbReference type="InterPro" id="IPR036610">
    <property type="entry name" value="PEBP-like_sf"/>
</dbReference>
<reference evidence="1 2" key="1">
    <citation type="submission" date="2024-06" db="EMBL/GenBank/DDBJ databases">
        <title>Flavobacterium spp. isolated from glacier.</title>
        <authorList>
            <person name="Han D."/>
        </authorList>
    </citation>
    <scope>NUCLEOTIDE SEQUENCE [LARGE SCALE GENOMIC DNA]</scope>
    <source>
        <strain evidence="1 2">LB3P45</strain>
    </source>
</reference>
<dbReference type="InterPro" id="IPR005247">
    <property type="entry name" value="YbhB_YbcL/LppC-like"/>
</dbReference>
<keyword evidence="2" id="KW-1185">Reference proteome</keyword>
<dbReference type="PANTHER" id="PTHR30289">
    <property type="entry name" value="UNCHARACTERIZED PROTEIN YBCL-RELATED"/>
    <property type="match status" value="1"/>
</dbReference>
<dbReference type="Proteomes" id="UP001600039">
    <property type="component" value="Unassembled WGS sequence"/>
</dbReference>
<evidence type="ECO:0000313" key="1">
    <source>
        <dbReference type="EMBL" id="MFE3848708.1"/>
    </source>
</evidence>
<dbReference type="EMBL" id="JBHZQA010000008">
    <property type="protein sequence ID" value="MFE3848708.1"/>
    <property type="molecule type" value="Genomic_DNA"/>
</dbReference>
<comment type="caution">
    <text evidence="1">The sequence shown here is derived from an EMBL/GenBank/DDBJ whole genome shotgun (WGS) entry which is preliminary data.</text>
</comment>
<name>A0ABW6HPX0_9FLAO</name>
<dbReference type="InterPro" id="IPR008914">
    <property type="entry name" value="PEBP"/>
</dbReference>
<proteinExistence type="predicted"/>
<dbReference type="Pfam" id="PF01161">
    <property type="entry name" value="PBP"/>
    <property type="match status" value="1"/>
</dbReference>
<protein>
    <submittedName>
        <fullName evidence="1">YbhB/YbcL family Raf kinase inhibitor-like protein</fullName>
    </submittedName>
</protein>
<organism evidence="1 2">
    <name type="scientific">Flavobacterium fructosi</name>
    <dbReference type="NCBI Taxonomy" id="3230416"/>
    <lineage>
        <taxon>Bacteria</taxon>
        <taxon>Pseudomonadati</taxon>
        <taxon>Bacteroidota</taxon>
        <taxon>Flavobacteriia</taxon>
        <taxon>Flavobacteriales</taxon>
        <taxon>Flavobacteriaceae</taxon>
        <taxon>Flavobacterium</taxon>
    </lineage>
</organism>
<sequence length="150" mass="16733">MSVTAGTTLVIKSPKFLDNEFISSKYTCDGLNVNPEISIDEIPKNTKSLAIILDDPDAPNGSFCHWIMWNITPKNSIKENSAPGIQGRNSFGENKYDGPCPPSGKHHYHFKVYALNTKLNLLVSTDKNELEKAMKEHIIARGELVGLYKR</sequence>